<dbReference type="STRING" id="556267.HWAG_00641"/>
<dbReference type="PANTHER" id="PTHR15394:SF3">
    <property type="entry name" value="SERINE HYDROLASE RBBP9"/>
    <property type="match status" value="1"/>
</dbReference>
<protein>
    <submittedName>
        <fullName evidence="1">Esterase</fullName>
    </submittedName>
</protein>
<dbReference type="PANTHER" id="PTHR15394">
    <property type="entry name" value="SERINE HYDROLASE RBBP9"/>
    <property type="match status" value="1"/>
</dbReference>
<evidence type="ECO:0000313" key="1">
    <source>
        <dbReference type="EMBL" id="PKT81795.1"/>
    </source>
</evidence>
<dbReference type="Gene3D" id="3.40.50.1820">
    <property type="entry name" value="alpha/beta hydrolase"/>
    <property type="match status" value="1"/>
</dbReference>
<dbReference type="AlphaFoldDB" id="A0A2N3PK41"/>
<dbReference type="Pfam" id="PF06821">
    <property type="entry name" value="Ser_hydrolase"/>
    <property type="match status" value="1"/>
</dbReference>
<keyword evidence="2" id="KW-1185">Reference proteome</keyword>
<dbReference type="InterPro" id="IPR010662">
    <property type="entry name" value="RBBP9/YdeN"/>
</dbReference>
<dbReference type="EMBL" id="MBPK01000011">
    <property type="protein sequence ID" value="PKT81795.1"/>
    <property type="molecule type" value="Genomic_DNA"/>
</dbReference>
<dbReference type="Proteomes" id="UP000233350">
    <property type="component" value="Unassembled WGS sequence"/>
</dbReference>
<gene>
    <name evidence="1" type="ORF">BCM31_00995</name>
</gene>
<dbReference type="SUPFAM" id="SSF53474">
    <property type="entry name" value="alpha/beta-Hydrolases"/>
    <property type="match status" value="1"/>
</dbReference>
<dbReference type="OrthoDB" id="9804993at2"/>
<evidence type="ECO:0000313" key="2">
    <source>
        <dbReference type="Proteomes" id="UP000233350"/>
    </source>
</evidence>
<organism evidence="1 2">
    <name type="scientific">Helicobacter winghamensis</name>
    <dbReference type="NCBI Taxonomy" id="157268"/>
    <lineage>
        <taxon>Bacteria</taxon>
        <taxon>Pseudomonadati</taxon>
        <taxon>Campylobacterota</taxon>
        <taxon>Epsilonproteobacteria</taxon>
        <taxon>Campylobacterales</taxon>
        <taxon>Helicobacteraceae</taxon>
        <taxon>Helicobacter</taxon>
    </lineage>
</organism>
<comment type="caution">
    <text evidence="1">The sequence shown here is derived from an EMBL/GenBank/DDBJ whole genome shotgun (WGS) entry which is preliminary data.</text>
</comment>
<sequence>MKKLLMLLFLFVYPLFAKEVYIIHGFNCTSKYAWIPNLKQELQDLGYSVKALDMPTPDKPSLEQWTQHLKRQVTTLDSNTYFITHSLGGIALLQFLSQTQFKKDSKIGGIILVAPFDKPLEILPILNGFTQTKPNYKALQNHLNLAIVISSKDDKIVPHTLSKEVAKALNAKLIATDSGGHFMDQDGFYSLPLATQIFKDLQEQ</sequence>
<reference evidence="1 2" key="1">
    <citation type="submission" date="2016-07" db="EMBL/GenBank/DDBJ databases">
        <title>Detection of Helicobacter winghamensis from caecal content of red fox (Vulpes vulpes).</title>
        <authorList>
            <person name="Zanoni R.G."/>
            <person name="Florio D."/>
            <person name="Caffara M."/>
            <person name="Renzi M."/>
            <person name="Parisi A."/>
            <person name="Pasquali F."/>
            <person name="Manfreda G."/>
        </authorList>
    </citation>
    <scope>NUCLEOTIDE SEQUENCE [LARGE SCALE GENOMIC DNA]</scope>
    <source>
        <strain evidence="1 2">295_13</strain>
    </source>
</reference>
<name>A0A2N3PK41_9HELI</name>
<accession>A0A2N3PK41</accession>
<dbReference type="RefSeq" id="WP_040498496.1">
    <property type="nucleotide sequence ID" value="NZ_CABKOI010000020.1"/>
</dbReference>
<dbReference type="GO" id="GO:0016787">
    <property type="term" value="F:hydrolase activity"/>
    <property type="evidence" value="ECO:0007669"/>
    <property type="project" value="InterPro"/>
</dbReference>
<dbReference type="GeneID" id="97289878"/>
<dbReference type="InterPro" id="IPR029058">
    <property type="entry name" value="AB_hydrolase_fold"/>
</dbReference>
<proteinExistence type="predicted"/>